<accession>A0A7V5H534</accession>
<organism evidence="1">
    <name type="scientific">Caldithrix abyssi</name>
    <dbReference type="NCBI Taxonomy" id="187145"/>
    <lineage>
        <taxon>Bacteria</taxon>
        <taxon>Pseudomonadati</taxon>
        <taxon>Calditrichota</taxon>
        <taxon>Calditrichia</taxon>
        <taxon>Calditrichales</taxon>
        <taxon>Calditrichaceae</taxon>
        <taxon>Caldithrix</taxon>
    </lineage>
</organism>
<dbReference type="AlphaFoldDB" id="A0A7V5H534"/>
<evidence type="ECO:0000313" key="1">
    <source>
        <dbReference type="EMBL" id="HHE55950.1"/>
    </source>
</evidence>
<reference evidence="1" key="1">
    <citation type="journal article" date="2020" name="mSystems">
        <title>Genome- and Community-Level Interaction Insights into Carbon Utilization and Element Cycling Functions of Hydrothermarchaeota in Hydrothermal Sediment.</title>
        <authorList>
            <person name="Zhou Z."/>
            <person name="Liu Y."/>
            <person name="Xu W."/>
            <person name="Pan J."/>
            <person name="Luo Z.H."/>
            <person name="Li M."/>
        </authorList>
    </citation>
    <scope>NUCLEOTIDE SEQUENCE [LARGE SCALE GENOMIC DNA]</scope>
    <source>
        <strain evidence="1">HyVt-76</strain>
    </source>
</reference>
<dbReference type="EMBL" id="DRTD01000692">
    <property type="protein sequence ID" value="HHE55950.1"/>
    <property type="molecule type" value="Genomic_DNA"/>
</dbReference>
<sequence>MMIDKILDGNFRIETLQDEQGRRYYSIKISFSNDDILTVYKENMQDLMEVLPNIISSAIKARVLTDAVVNY</sequence>
<gene>
    <name evidence="1" type="ORF">ENL21_09220</name>
</gene>
<dbReference type="Proteomes" id="UP000886111">
    <property type="component" value="Unassembled WGS sequence"/>
</dbReference>
<name>A0A7V5H534_CALAY</name>
<protein>
    <submittedName>
        <fullName evidence="1">Uncharacterized protein</fullName>
    </submittedName>
</protein>
<proteinExistence type="predicted"/>
<comment type="caution">
    <text evidence="1">The sequence shown here is derived from an EMBL/GenBank/DDBJ whole genome shotgun (WGS) entry which is preliminary data.</text>
</comment>